<keyword evidence="2" id="KW-1185">Reference proteome</keyword>
<organism evidence="1 2">
    <name type="scientific">Linum tenue</name>
    <dbReference type="NCBI Taxonomy" id="586396"/>
    <lineage>
        <taxon>Eukaryota</taxon>
        <taxon>Viridiplantae</taxon>
        <taxon>Streptophyta</taxon>
        <taxon>Embryophyta</taxon>
        <taxon>Tracheophyta</taxon>
        <taxon>Spermatophyta</taxon>
        <taxon>Magnoliopsida</taxon>
        <taxon>eudicotyledons</taxon>
        <taxon>Gunneridae</taxon>
        <taxon>Pentapetalae</taxon>
        <taxon>rosids</taxon>
        <taxon>fabids</taxon>
        <taxon>Malpighiales</taxon>
        <taxon>Linaceae</taxon>
        <taxon>Linum</taxon>
    </lineage>
</organism>
<gene>
    <name evidence="1" type="ORF">LITE_LOCUS41348</name>
</gene>
<evidence type="ECO:0000313" key="2">
    <source>
        <dbReference type="Proteomes" id="UP001154282"/>
    </source>
</evidence>
<dbReference type="EMBL" id="CAMGYJ010000009">
    <property type="protein sequence ID" value="CAI0539627.1"/>
    <property type="molecule type" value="Genomic_DNA"/>
</dbReference>
<comment type="caution">
    <text evidence="1">The sequence shown here is derived from an EMBL/GenBank/DDBJ whole genome shotgun (WGS) entry which is preliminary data.</text>
</comment>
<dbReference type="AlphaFoldDB" id="A0AAV0Q379"/>
<protein>
    <submittedName>
        <fullName evidence="1">Uncharacterized protein</fullName>
    </submittedName>
</protein>
<sequence>MRRRRSNQNKLNSVLHVNFLVCQIVRHRRVG</sequence>
<name>A0AAV0Q379_9ROSI</name>
<dbReference type="Proteomes" id="UP001154282">
    <property type="component" value="Unassembled WGS sequence"/>
</dbReference>
<reference evidence="1" key="1">
    <citation type="submission" date="2022-08" db="EMBL/GenBank/DDBJ databases">
        <authorList>
            <person name="Gutierrez-Valencia J."/>
        </authorList>
    </citation>
    <scope>NUCLEOTIDE SEQUENCE</scope>
</reference>
<accession>A0AAV0Q379</accession>
<proteinExistence type="predicted"/>
<evidence type="ECO:0000313" key="1">
    <source>
        <dbReference type="EMBL" id="CAI0539627.1"/>
    </source>
</evidence>